<evidence type="ECO:0000313" key="2">
    <source>
        <dbReference type="Proteomes" id="UP001169069"/>
    </source>
</evidence>
<dbReference type="EMBL" id="JAQIBD010000002">
    <property type="protein sequence ID" value="MDM5272111.1"/>
    <property type="molecule type" value="Genomic_DNA"/>
</dbReference>
<gene>
    <name evidence="1" type="ORF">PGH07_07955</name>
</gene>
<dbReference type="RefSeq" id="WP_289413859.1">
    <property type="nucleotide sequence ID" value="NZ_JAQIBD010000002.1"/>
</dbReference>
<name>A0ABT7QZ35_9BACT</name>
<sequence>MSTYHEEYKQIKLKICSYQIVYVCEHYQVFRVIDGKRHSKSDLTNKKLEAVIRYLSDAEMMNVEDIRGIYEEAETMAA</sequence>
<proteinExistence type="predicted"/>
<dbReference type="Proteomes" id="UP001169069">
    <property type="component" value="Unassembled WGS sequence"/>
</dbReference>
<comment type="caution">
    <text evidence="1">The sequence shown here is derived from an EMBL/GenBank/DDBJ whole genome shotgun (WGS) entry which is preliminary data.</text>
</comment>
<accession>A0ABT7QZ35</accession>
<organism evidence="1 2">
    <name type="scientific">Sulfurovum zhangzhouensis</name>
    <dbReference type="NCBI Taxonomy" id="3019067"/>
    <lineage>
        <taxon>Bacteria</taxon>
        <taxon>Pseudomonadati</taxon>
        <taxon>Campylobacterota</taxon>
        <taxon>Epsilonproteobacteria</taxon>
        <taxon>Campylobacterales</taxon>
        <taxon>Sulfurovaceae</taxon>
        <taxon>Sulfurovum</taxon>
    </lineage>
</organism>
<keyword evidence="2" id="KW-1185">Reference proteome</keyword>
<protein>
    <submittedName>
        <fullName evidence="1">Uncharacterized protein</fullName>
    </submittedName>
</protein>
<reference evidence="1" key="1">
    <citation type="submission" date="2023-01" db="EMBL/GenBank/DDBJ databases">
        <title>Sulfurovum sp. zt1-1 genome assembly.</title>
        <authorList>
            <person name="Wang J."/>
        </authorList>
    </citation>
    <scope>NUCLEOTIDE SEQUENCE</scope>
    <source>
        <strain evidence="1">Zt1-1</strain>
    </source>
</reference>
<evidence type="ECO:0000313" key="1">
    <source>
        <dbReference type="EMBL" id="MDM5272111.1"/>
    </source>
</evidence>